<dbReference type="SUPFAM" id="SSF56935">
    <property type="entry name" value="Porins"/>
    <property type="match status" value="1"/>
</dbReference>
<dbReference type="STRING" id="619805.SAMN05660477_00615"/>
<reference evidence="1 2" key="1">
    <citation type="submission" date="2017-02" db="EMBL/GenBank/DDBJ databases">
        <authorList>
            <person name="Peterson S.W."/>
        </authorList>
    </citation>
    <scope>NUCLEOTIDE SEQUENCE [LARGE SCALE GENOMIC DNA]</scope>
    <source>
        <strain evidence="1 2">DSM 22323</strain>
    </source>
</reference>
<dbReference type="EMBL" id="FUYZ01000001">
    <property type="protein sequence ID" value="SKB66618.1"/>
    <property type="molecule type" value="Genomic_DNA"/>
</dbReference>
<evidence type="ECO:0008006" key="3">
    <source>
        <dbReference type="Google" id="ProtNLM"/>
    </source>
</evidence>
<evidence type="ECO:0000313" key="2">
    <source>
        <dbReference type="Proteomes" id="UP000191112"/>
    </source>
</evidence>
<evidence type="ECO:0000313" key="1">
    <source>
        <dbReference type="EMBL" id="SKB66618.1"/>
    </source>
</evidence>
<dbReference type="Proteomes" id="UP000191112">
    <property type="component" value="Unassembled WGS sequence"/>
</dbReference>
<proteinExistence type="predicted"/>
<dbReference type="NCBIfam" id="NF033709">
    <property type="entry name" value="PorV_fam"/>
    <property type="match status" value="1"/>
</dbReference>
<dbReference type="NCBIfam" id="NF033711">
    <property type="entry name" value="T9SS_PorQ"/>
    <property type="match status" value="1"/>
</dbReference>
<name>A0A1T5D4D8_9FLAO</name>
<dbReference type="Gene3D" id="2.40.160.60">
    <property type="entry name" value="Outer membrane protein transport protein (OMPP1/FadL/TodX)"/>
    <property type="match status" value="1"/>
</dbReference>
<accession>A0A1T5D4D8</accession>
<keyword evidence="2" id="KW-1185">Reference proteome</keyword>
<protein>
    <recommendedName>
        <fullName evidence="3">Penicillin-binding protein</fullName>
    </recommendedName>
</protein>
<sequence length="339" mass="37752">MQIREVILKKISILALAICSSLVYAQLGTNVYPFLNIPVSARQSALGGDAVSIRDYDVNMTAANPSLMNLEMDDMVSVNYASYLADSKIGTISYVKDLEQGHLVSINARYMDYGKMPRTDEAANILGDFSAMDASIGAGYAYQFEDEWTIGANVNFVTSKIDTYSSMAVSANAGVTYHNPRSNETLTLVARNFGYQFKPFNGVREDLPFRIDLGYTKILDQFPAAITVTLHDLQKFNISQDFNVNGQPVNFGRKVLDHLSLGVELFPQQAFNLRFGYNVKRGNEMAILDQRNFSGLSAGFGIKISYFKFDYSHARYHNSSNVNMFGLSVDLIEISGNRR</sequence>
<dbReference type="RefSeq" id="WP_245797126.1">
    <property type="nucleotide sequence ID" value="NZ_FUYZ01000001.1"/>
</dbReference>
<organism evidence="1 2">
    <name type="scientific">Soonwooa buanensis</name>
    <dbReference type="NCBI Taxonomy" id="619805"/>
    <lineage>
        <taxon>Bacteria</taxon>
        <taxon>Pseudomonadati</taxon>
        <taxon>Bacteroidota</taxon>
        <taxon>Flavobacteriia</taxon>
        <taxon>Flavobacteriales</taxon>
        <taxon>Weeksellaceae</taxon>
        <taxon>Chryseobacterium group</taxon>
        <taxon>Soonwooa</taxon>
    </lineage>
</organism>
<dbReference type="AlphaFoldDB" id="A0A1T5D4D8"/>
<gene>
    <name evidence="1" type="ORF">SAMN05660477_00615</name>
</gene>